<dbReference type="GO" id="GO:0004674">
    <property type="term" value="F:protein serine/threonine kinase activity"/>
    <property type="evidence" value="ECO:0007669"/>
    <property type="project" value="UniProtKB-KW"/>
</dbReference>
<feature type="binding site" evidence="12">
    <location>
        <position position="65"/>
    </location>
    <ligand>
        <name>ATP</name>
        <dbReference type="ChEBI" id="CHEBI:30616"/>
    </ligand>
</feature>
<evidence type="ECO:0000256" key="12">
    <source>
        <dbReference type="PROSITE-ProRule" id="PRU10141"/>
    </source>
</evidence>
<organism evidence="15 16">
    <name type="scientific">Stephania cephalantha</name>
    <dbReference type="NCBI Taxonomy" id="152367"/>
    <lineage>
        <taxon>Eukaryota</taxon>
        <taxon>Viridiplantae</taxon>
        <taxon>Streptophyta</taxon>
        <taxon>Embryophyta</taxon>
        <taxon>Tracheophyta</taxon>
        <taxon>Spermatophyta</taxon>
        <taxon>Magnoliopsida</taxon>
        <taxon>Ranunculales</taxon>
        <taxon>Menispermaceae</taxon>
        <taxon>Menispermoideae</taxon>
        <taxon>Cissampelideae</taxon>
        <taxon>Stephania</taxon>
    </lineage>
</organism>
<evidence type="ECO:0000256" key="11">
    <source>
        <dbReference type="ARBA" id="ARBA00023180"/>
    </source>
</evidence>
<protein>
    <recommendedName>
        <fullName evidence="14">Protein kinase domain-containing protein</fullName>
    </recommendedName>
</protein>
<keyword evidence="9" id="KW-1133">Transmembrane helix</keyword>
<sequence>MRDKGSFGESKVQKFMENYSSNLTTGYSYSNIKKMTKSFKHKIGEGGYGTVFKGILPNGRLVAVKMLEKSKENGQDFINEVATIGIIHHVNIIRLLGYCCEGSKRALVYEYMPNGSLGNLLQKENSRSLSHSLGWKKLLQIVKGIAYGIEYLHHGCDSRILHLDIKPHNILLDNDFVPKISDFGLAKLYSRADSVVQLTGGARGTIGYIAPEIFLSNLGGASHKSDVYSFGMLLLEILGLKSQNHQVTSVQNTTTTSSTSSTSRSYFPGWVYEKLVQERDNPHHHQQQLQQHDIVATEEVDARISRKFIIVALWCIQMQPNKRPSMTRVVEMLSAENVEGIEIPPKPFFCSPPRNVDKNSYISSISNASDLLVVSYSE</sequence>
<dbReference type="AlphaFoldDB" id="A0AAP0I2U8"/>
<keyword evidence="16" id="KW-1185">Reference proteome</keyword>
<evidence type="ECO:0000256" key="4">
    <source>
        <dbReference type="ARBA" id="ARBA00022692"/>
    </source>
</evidence>
<dbReference type="PROSITE" id="PS00108">
    <property type="entry name" value="PROTEIN_KINASE_ST"/>
    <property type="match status" value="1"/>
</dbReference>
<name>A0AAP0I2U8_9MAGN</name>
<evidence type="ECO:0000256" key="5">
    <source>
        <dbReference type="ARBA" id="ARBA00022729"/>
    </source>
</evidence>
<dbReference type="SMART" id="SM00220">
    <property type="entry name" value="S_TKc"/>
    <property type="match status" value="1"/>
</dbReference>
<comment type="subcellular location">
    <subcellularLocation>
        <location evidence="1">Membrane</location>
        <topology evidence="1">Single-pass type I membrane protein</topology>
    </subcellularLocation>
</comment>
<evidence type="ECO:0000256" key="7">
    <source>
        <dbReference type="ARBA" id="ARBA00022777"/>
    </source>
</evidence>
<reference evidence="15 16" key="1">
    <citation type="submission" date="2024-01" db="EMBL/GenBank/DDBJ databases">
        <title>Genome assemblies of Stephania.</title>
        <authorList>
            <person name="Yang L."/>
        </authorList>
    </citation>
    <scope>NUCLEOTIDE SEQUENCE [LARGE SCALE GENOMIC DNA]</scope>
    <source>
        <strain evidence="15">JXDWG</strain>
        <tissue evidence="15">Leaf</tissue>
    </source>
</reference>
<dbReference type="PROSITE" id="PS00107">
    <property type="entry name" value="PROTEIN_KINASE_ATP"/>
    <property type="match status" value="1"/>
</dbReference>
<dbReference type="PROSITE" id="PS50011">
    <property type="entry name" value="PROTEIN_KINASE_DOM"/>
    <property type="match status" value="1"/>
</dbReference>
<dbReference type="PIRSF" id="PIRSF000654">
    <property type="entry name" value="Integrin-linked_kinase"/>
    <property type="match status" value="1"/>
</dbReference>
<keyword evidence="6 12" id="KW-0547">Nucleotide-binding</keyword>
<dbReference type="GO" id="GO:0016020">
    <property type="term" value="C:membrane"/>
    <property type="evidence" value="ECO:0007669"/>
    <property type="project" value="UniProtKB-SubCell"/>
</dbReference>
<keyword evidence="2 13" id="KW-0723">Serine/threonine-protein kinase</keyword>
<dbReference type="Gene3D" id="3.30.200.20">
    <property type="entry name" value="Phosphorylase Kinase, domain 1"/>
    <property type="match status" value="1"/>
</dbReference>
<evidence type="ECO:0000256" key="6">
    <source>
        <dbReference type="ARBA" id="ARBA00022741"/>
    </source>
</evidence>
<evidence type="ECO:0000256" key="8">
    <source>
        <dbReference type="ARBA" id="ARBA00022840"/>
    </source>
</evidence>
<dbReference type="GO" id="GO:0005524">
    <property type="term" value="F:ATP binding"/>
    <property type="evidence" value="ECO:0007669"/>
    <property type="project" value="UniProtKB-UniRule"/>
</dbReference>
<dbReference type="FunFam" id="1.10.510.10:FF:000590">
    <property type="entry name" value="PR5-like receptor kinase"/>
    <property type="match status" value="1"/>
</dbReference>
<dbReference type="PANTHER" id="PTHR27009">
    <property type="entry name" value="RUST RESISTANCE KINASE LR10-RELATED"/>
    <property type="match status" value="1"/>
</dbReference>
<dbReference type="Pfam" id="PF00069">
    <property type="entry name" value="Pkinase"/>
    <property type="match status" value="1"/>
</dbReference>
<dbReference type="InterPro" id="IPR008271">
    <property type="entry name" value="Ser/Thr_kinase_AS"/>
</dbReference>
<keyword evidence="11" id="KW-0325">Glycoprotein</keyword>
<proteinExistence type="inferred from homology"/>
<keyword evidence="8 12" id="KW-0067">ATP-binding</keyword>
<dbReference type="InterPro" id="IPR000719">
    <property type="entry name" value="Prot_kinase_dom"/>
</dbReference>
<keyword evidence="10" id="KW-0472">Membrane</keyword>
<dbReference type="SUPFAM" id="SSF56112">
    <property type="entry name" value="Protein kinase-like (PK-like)"/>
    <property type="match status" value="1"/>
</dbReference>
<dbReference type="FunFam" id="3.30.200.20:FF:000178">
    <property type="entry name" value="serine/threonine-protein kinase PBS1-like"/>
    <property type="match status" value="1"/>
</dbReference>
<evidence type="ECO:0000256" key="13">
    <source>
        <dbReference type="RuleBase" id="RU000304"/>
    </source>
</evidence>
<evidence type="ECO:0000259" key="14">
    <source>
        <dbReference type="PROSITE" id="PS50011"/>
    </source>
</evidence>
<gene>
    <name evidence="15" type="ORF">Scep_022638</name>
</gene>
<comment type="similarity">
    <text evidence="13">Belongs to the protein kinase superfamily.</text>
</comment>
<dbReference type="InterPro" id="IPR011009">
    <property type="entry name" value="Kinase-like_dom_sf"/>
</dbReference>
<evidence type="ECO:0000256" key="3">
    <source>
        <dbReference type="ARBA" id="ARBA00022679"/>
    </source>
</evidence>
<keyword evidence="3" id="KW-0808">Transferase</keyword>
<evidence type="ECO:0000256" key="1">
    <source>
        <dbReference type="ARBA" id="ARBA00004479"/>
    </source>
</evidence>
<dbReference type="EMBL" id="JBBNAG010000009">
    <property type="protein sequence ID" value="KAK9105794.1"/>
    <property type="molecule type" value="Genomic_DNA"/>
</dbReference>
<evidence type="ECO:0000256" key="9">
    <source>
        <dbReference type="ARBA" id="ARBA00022989"/>
    </source>
</evidence>
<evidence type="ECO:0000313" key="15">
    <source>
        <dbReference type="EMBL" id="KAK9105794.1"/>
    </source>
</evidence>
<keyword evidence="5" id="KW-0732">Signal</keyword>
<keyword evidence="4" id="KW-0812">Transmembrane</keyword>
<dbReference type="Proteomes" id="UP001419268">
    <property type="component" value="Unassembled WGS sequence"/>
</dbReference>
<comment type="caution">
    <text evidence="15">The sequence shown here is derived from an EMBL/GenBank/DDBJ whole genome shotgun (WGS) entry which is preliminary data.</text>
</comment>
<accession>A0AAP0I2U8</accession>
<keyword evidence="7" id="KW-0418">Kinase</keyword>
<dbReference type="Gene3D" id="1.10.510.10">
    <property type="entry name" value="Transferase(Phosphotransferase) domain 1"/>
    <property type="match status" value="1"/>
</dbReference>
<dbReference type="InterPro" id="IPR017441">
    <property type="entry name" value="Protein_kinase_ATP_BS"/>
</dbReference>
<evidence type="ECO:0000256" key="10">
    <source>
        <dbReference type="ARBA" id="ARBA00023136"/>
    </source>
</evidence>
<dbReference type="InterPro" id="IPR045874">
    <property type="entry name" value="LRK10/LRL21-25-like"/>
</dbReference>
<evidence type="ECO:0000256" key="2">
    <source>
        <dbReference type="ARBA" id="ARBA00022527"/>
    </source>
</evidence>
<feature type="domain" description="Protein kinase" evidence="14">
    <location>
        <begin position="37"/>
        <end position="349"/>
    </location>
</feature>
<evidence type="ECO:0000313" key="16">
    <source>
        <dbReference type="Proteomes" id="UP001419268"/>
    </source>
</evidence>